<evidence type="ECO:0000256" key="2">
    <source>
        <dbReference type="ARBA" id="ARBA00005585"/>
    </source>
</evidence>
<dbReference type="GO" id="GO:0005886">
    <property type="term" value="C:plasma membrane"/>
    <property type="evidence" value="ECO:0007669"/>
    <property type="project" value="UniProtKB-SubCell"/>
</dbReference>
<dbReference type="Gene3D" id="1.20.1640.10">
    <property type="entry name" value="Multidrug efflux transporter AcrB transmembrane domain"/>
    <property type="match status" value="1"/>
</dbReference>
<dbReference type="Proteomes" id="UP001201812">
    <property type="component" value="Unassembled WGS sequence"/>
</dbReference>
<dbReference type="SUPFAM" id="SSF82866">
    <property type="entry name" value="Multidrug efflux transporter AcrB transmembrane domain"/>
    <property type="match status" value="1"/>
</dbReference>
<comment type="similarity">
    <text evidence="2">Belongs to the patched family.</text>
</comment>
<feature type="transmembrane region" description="Helical" evidence="8">
    <location>
        <begin position="110"/>
        <end position="134"/>
    </location>
</feature>
<keyword evidence="4 8" id="KW-0812">Transmembrane</keyword>
<name>A0AAD4NIR9_9BILA</name>
<dbReference type="PANTHER" id="PTHR10796">
    <property type="entry name" value="PATCHED-RELATED"/>
    <property type="match status" value="1"/>
</dbReference>
<keyword evidence="10" id="KW-1185">Reference proteome</keyword>
<evidence type="ECO:0000256" key="4">
    <source>
        <dbReference type="ARBA" id="ARBA00022692"/>
    </source>
</evidence>
<feature type="transmembrane region" description="Helical" evidence="8">
    <location>
        <begin position="191"/>
        <end position="217"/>
    </location>
</feature>
<dbReference type="PANTHER" id="PTHR10796:SF95">
    <property type="entry name" value="SSD DOMAIN-CONTAINING PROTEIN"/>
    <property type="match status" value="1"/>
</dbReference>
<organism evidence="9 10">
    <name type="scientific">Ditylenchus destructor</name>
    <dbReference type="NCBI Taxonomy" id="166010"/>
    <lineage>
        <taxon>Eukaryota</taxon>
        <taxon>Metazoa</taxon>
        <taxon>Ecdysozoa</taxon>
        <taxon>Nematoda</taxon>
        <taxon>Chromadorea</taxon>
        <taxon>Rhabditida</taxon>
        <taxon>Tylenchina</taxon>
        <taxon>Tylenchomorpha</taxon>
        <taxon>Sphaerularioidea</taxon>
        <taxon>Anguinidae</taxon>
        <taxon>Anguininae</taxon>
        <taxon>Ditylenchus</taxon>
    </lineage>
</organism>
<feature type="transmembrane region" description="Helical" evidence="8">
    <location>
        <begin position="83"/>
        <end position="104"/>
    </location>
</feature>
<proteinExistence type="inferred from homology"/>
<dbReference type="GO" id="GO:0030659">
    <property type="term" value="C:cytoplasmic vesicle membrane"/>
    <property type="evidence" value="ECO:0007669"/>
    <property type="project" value="TreeGrafter"/>
</dbReference>
<feature type="transmembrane region" description="Helical" evidence="8">
    <location>
        <begin position="155"/>
        <end position="179"/>
    </location>
</feature>
<protein>
    <submittedName>
        <fullName evidence="9">Patched family domain-containing protein</fullName>
    </submittedName>
</protein>
<sequence length="270" mass="31085">MFFATLAFHGSELVNWNKRGEMLNLWREIVDRYADIEAWVWLDEAQFLDQIETLIPATLQSSVATLLCMMIVCFIFMPNLFTVAIATFCIISIVSGVFGFLSLWKIDLDPISMATTLMSIGFSVDFPAHITYHYHRFGQISNHEMLPEERIYRSLIAIGFPLLQCGFSTILFVLCLLFIDTYMSEVFVKTMVLVVSLGLLHGLFVVPTMLCALSNLYRLFIKLTKTKSKWVEHIRASIRQKDRIWSSVKRRKQIEAEKNISKVFIRSAST</sequence>
<dbReference type="EMBL" id="JAKKPZ010000002">
    <property type="protein sequence ID" value="KAI1726475.1"/>
    <property type="molecule type" value="Genomic_DNA"/>
</dbReference>
<keyword evidence="3" id="KW-1003">Cell membrane</keyword>
<comment type="subcellular location">
    <subcellularLocation>
        <location evidence="1">Cell membrane</location>
        <topology evidence="1">Multi-pass membrane protein</topology>
    </subcellularLocation>
</comment>
<evidence type="ECO:0000256" key="6">
    <source>
        <dbReference type="ARBA" id="ARBA00023136"/>
    </source>
</evidence>
<accession>A0AAD4NIR9</accession>
<keyword evidence="5 8" id="KW-1133">Transmembrane helix</keyword>
<evidence type="ECO:0000256" key="1">
    <source>
        <dbReference type="ARBA" id="ARBA00004651"/>
    </source>
</evidence>
<keyword evidence="7" id="KW-0325">Glycoprotein</keyword>
<dbReference type="GO" id="GO:0006897">
    <property type="term" value="P:endocytosis"/>
    <property type="evidence" value="ECO:0007669"/>
    <property type="project" value="TreeGrafter"/>
</dbReference>
<evidence type="ECO:0000256" key="5">
    <source>
        <dbReference type="ARBA" id="ARBA00022989"/>
    </source>
</evidence>
<gene>
    <name evidence="9" type="ORF">DdX_03195</name>
</gene>
<dbReference type="FunFam" id="1.20.1640.10:FF:000013">
    <property type="entry name" value="PaTched Related family"/>
    <property type="match status" value="1"/>
</dbReference>
<comment type="caution">
    <text evidence="9">The sequence shown here is derived from an EMBL/GenBank/DDBJ whole genome shotgun (WGS) entry which is preliminary data.</text>
</comment>
<evidence type="ECO:0000256" key="3">
    <source>
        <dbReference type="ARBA" id="ARBA00022475"/>
    </source>
</evidence>
<dbReference type="GO" id="GO:0022857">
    <property type="term" value="F:transmembrane transporter activity"/>
    <property type="evidence" value="ECO:0007669"/>
    <property type="project" value="InterPro"/>
</dbReference>
<evidence type="ECO:0000256" key="8">
    <source>
        <dbReference type="SAM" id="Phobius"/>
    </source>
</evidence>
<feature type="transmembrane region" description="Helical" evidence="8">
    <location>
        <begin position="54"/>
        <end position="76"/>
    </location>
</feature>
<evidence type="ECO:0000256" key="7">
    <source>
        <dbReference type="ARBA" id="ARBA00023180"/>
    </source>
</evidence>
<evidence type="ECO:0000313" key="9">
    <source>
        <dbReference type="EMBL" id="KAI1726475.1"/>
    </source>
</evidence>
<reference evidence="9" key="1">
    <citation type="submission" date="2022-01" db="EMBL/GenBank/DDBJ databases">
        <title>Genome Sequence Resource for Two Populations of Ditylenchus destructor, the Migratory Endoparasitic Phytonematode.</title>
        <authorList>
            <person name="Zhang H."/>
            <person name="Lin R."/>
            <person name="Xie B."/>
        </authorList>
    </citation>
    <scope>NUCLEOTIDE SEQUENCE</scope>
    <source>
        <strain evidence="9">BazhouSP</strain>
    </source>
</reference>
<dbReference type="AlphaFoldDB" id="A0AAD4NIR9"/>
<dbReference type="InterPro" id="IPR051697">
    <property type="entry name" value="Patched_domain-protein"/>
</dbReference>
<keyword evidence="6 8" id="KW-0472">Membrane</keyword>
<dbReference type="InterPro" id="IPR001036">
    <property type="entry name" value="Acrflvin-R"/>
</dbReference>
<evidence type="ECO:0000313" key="10">
    <source>
        <dbReference type="Proteomes" id="UP001201812"/>
    </source>
</evidence>
<dbReference type="PRINTS" id="PR00702">
    <property type="entry name" value="ACRIFLAVINRP"/>
</dbReference>
<dbReference type="GO" id="GO:0018996">
    <property type="term" value="P:molting cycle, collagen and cuticulin-based cuticle"/>
    <property type="evidence" value="ECO:0007669"/>
    <property type="project" value="TreeGrafter"/>
</dbReference>